<dbReference type="PANTHER" id="PTHR30560">
    <property type="entry name" value="TRIGGER FACTOR CHAPERONE AND PEPTIDYL-PROLYL CIS/TRANS ISOMERASE"/>
    <property type="match status" value="1"/>
</dbReference>
<accession>A0ABT1MIG5</accession>
<dbReference type="Gene3D" id="1.10.3120.10">
    <property type="entry name" value="Trigger factor, C-terminal domain"/>
    <property type="match status" value="1"/>
</dbReference>
<proteinExistence type="predicted"/>
<dbReference type="Pfam" id="PF05697">
    <property type="entry name" value="Trigger_N"/>
    <property type="match status" value="1"/>
</dbReference>
<evidence type="ECO:0000313" key="3">
    <source>
        <dbReference type="Proteomes" id="UP001205603"/>
    </source>
</evidence>
<name>A0ABT1MIG5_9BACT</name>
<dbReference type="InterPro" id="IPR036611">
    <property type="entry name" value="Trigger_fac_ribosome-bd_sf"/>
</dbReference>
<dbReference type="Proteomes" id="UP001205603">
    <property type="component" value="Unassembled WGS sequence"/>
</dbReference>
<dbReference type="RefSeq" id="WP_255027442.1">
    <property type="nucleotide sequence ID" value="NZ_JANDHW010000007.1"/>
</dbReference>
<dbReference type="PIRSF" id="PIRSF003095">
    <property type="entry name" value="Trigger_factor"/>
    <property type="match status" value="1"/>
</dbReference>
<dbReference type="InterPro" id="IPR037041">
    <property type="entry name" value="Trigger_fac_C_sf"/>
</dbReference>
<dbReference type="PANTHER" id="PTHR30560:SF3">
    <property type="entry name" value="TRIGGER FACTOR-LIKE PROTEIN TIG, CHLOROPLASTIC"/>
    <property type="match status" value="1"/>
</dbReference>
<sequence length="452" mass="51405">MNVSQQNIDNVNAVIKIEITKADYQEKVDKALRTYRQKANIPGFRRGMVPMGMVKKMFGKSVLVEEINKEVSEQLYNHIKENKLNILGEPLPSAEQKNIDFDTQEDFEFSFDIALAPEIKVDLNKNVKVDYYNIKIDDEMVKKQCDAMANRFGTQIEVETAGDNDMIRGKLTELAEDGTVKEDGIAVESTIVSPSHFKNDDEKAKFAGVKVGDKVVFNPSNTCNGLEVEMASMLHISKEQAADVKSDFEMEVTGILGFKPAEMGQELFDNVFGKDVVKTEEEYIAKIKEMLAAQLSPESDYKFSIDARKVIEKKVGNVELPEEFLKRWLVASGENRTPESIEEEYPKMLPDLKWHLIKEQIVRDLNIKVEDADVLEMAKKVTQAQFAQYGMANVPADILEKYATDMLKDKNAVRNIVDRATEEKITKAIKEKVKLNEKEIALDDFYKLFENK</sequence>
<reference evidence="2 3" key="1">
    <citation type="submission" date="2022-07" db="EMBL/GenBank/DDBJ databases">
        <title>Fecal culturing of patients with breast cancer.</title>
        <authorList>
            <person name="Teng N.M.Y."/>
            <person name="Kiu R."/>
            <person name="Evans R."/>
            <person name="Baker D.J."/>
            <person name="Zenner C."/>
            <person name="Robinson S.D."/>
            <person name="Hall L.J."/>
        </authorList>
    </citation>
    <scope>NUCLEOTIDE SEQUENCE [LARGE SCALE GENOMIC DNA]</scope>
    <source>
        <strain evidence="2 3">LH1063</strain>
    </source>
</reference>
<dbReference type="EMBL" id="JANDHW010000007">
    <property type="protein sequence ID" value="MCP9612179.1"/>
    <property type="molecule type" value="Genomic_DNA"/>
</dbReference>
<gene>
    <name evidence="2" type="primary">tig</name>
    <name evidence="2" type="ORF">NMU02_08755</name>
</gene>
<dbReference type="InterPro" id="IPR005215">
    <property type="entry name" value="Trig_fac"/>
</dbReference>
<dbReference type="InterPro" id="IPR027304">
    <property type="entry name" value="Trigger_fact/SurA_dom_sf"/>
</dbReference>
<protein>
    <submittedName>
        <fullName evidence="2">Trigger factor</fullName>
        <ecNumber evidence="2">5.2.1.8</ecNumber>
    </submittedName>
</protein>
<evidence type="ECO:0000313" key="2">
    <source>
        <dbReference type="EMBL" id="MCP9612179.1"/>
    </source>
</evidence>
<dbReference type="Gene3D" id="3.30.70.1050">
    <property type="entry name" value="Trigger factor ribosome-binding domain"/>
    <property type="match status" value="1"/>
</dbReference>
<keyword evidence="3" id="KW-1185">Reference proteome</keyword>
<comment type="caution">
    <text evidence="2">The sequence shown here is derived from an EMBL/GenBank/DDBJ whole genome shotgun (WGS) entry which is preliminary data.</text>
</comment>
<dbReference type="GO" id="GO:0003755">
    <property type="term" value="F:peptidyl-prolyl cis-trans isomerase activity"/>
    <property type="evidence" value="ECO:0007669"/>
    <property type="project" value="UniProtKB-EC"/>
</dbReference>
<evidence type="ECO:0000259" key="1">
    <source>
        <dbReference type="Pfam" id="PF05697"/>
    </source>
</evidence>
<dbReference type="InterPro" id="IPR008881">
    <property type="entry name" value="Trigger_fac_ribosome-bd_bac"/>
</dbReference>
<feature type="domain" description="Trigger factor ribosome-binding bacterial" evidence="1">
    <location>
        <begin position="1"/>
        <end position="147"/>
    </location>
</feature>
<dbReference type="SUPFAM" id="SSF102735">
    <property type="entry name" value="Trigger factor ribosome-binding domain"/>
    <property type="match status" value="1"/>
</dbReference>
<dbReference type="NCBIfam" id="TIGR00115">
    <property type="entry name" value="tig"/>
    <property type="match status" value="1"/>
</dbReference>
<organism evidence="2 3">
    <name type="scientific">Coprobacter tertius</name>
    <dbReference type="NCBI Taxonomy" id="2944915"/>
    <lineage>
        <taxon>Bacteria</taxon>
        <taxon>Pseudomonadati</taxon>
        <taxon>Bacteroidota</taxon>
        <taxon>Bacteroidia</taxon>
        <taxon>Bacteroidales</taxon>
        <taxon>Barnesiellaceae</taxon>
        <taxon>Coprobacter</taxon>
    </lineage>
</organism>
<dbReference type="SUPFAM" id="SSF109998">
    <property type="entry name" value="Triger factor/SurA peptide-binding domain-like"/>
    <property type="match status" value="1"/>
</dbReference>
<dbReference type="EC" id="5.2.1.8" evidence="2"/>
<keyword evidence="2" id="KW-0413">Isomerase</keyword>